<evidence type="ECO:0000313" key="2">
    <source>
        <dbReference type="EMBL" id="HAE7766815.1"/>
    </source>
</evidence>
<gene>
    <name evidence="2" type="ORF">GNB58_003855</name>
</gene>
<dbReference type="PIRSF" id="PIRSF016624">
    <property type="entry name" value="Mu_prophg_I"/>
    <property type="match status" value="1"/>
</dbReference>
<protein>
    <recommendedName>
        <fullName evidence="3">Mu-like prophage I protein</fullName>
    </recommendedName>
</protein>
<comment type="caution">
    <text evidence="2">The sequence shown here is derived from an EMBL/GenBank/DDBJ whole genome shotgun (WGS) entry which is preliminary data.</text>
</comment>
<dbReference type="Pfam" id="PF10123">
    <property type="entry name" value="Mu-like_Pro"/>
    <property type="match status" value="1"/>
</dbReference>
<proteinExistence type="predicted"/>
<reference evidence="2" key="1">
    <citation type="journal article" date="2018" name="Genome Biol.">
        <title>SKESA: strategic k-mer extension for scrupulous assemblies.</title>
        <authorList>
            <person name="Souvorov A."/>
            <person name="Agarwala R."/>
            <person name="Lipman D.J."/>
        </authorList>
    </citation>
    <scope>NUCLEOTIDE SEQUENCE</scope>
    <source>
        <strain evidence="2">2584-68</strain>
    </source>
</reference>
<dbReference type="InterPro" id="IPR012106">
    <property type="entry name" value="Phage_Mu_Gp1"/>
</dbReference>
<feature type="region of interest" description="Disordered" evidence="1">
    <location>
        <begin position="329"/>
        <end position="350"/>
    </location>
</feature>
<evidence type="ECO:0008006" key="3">
    <source>
        <dbReference type="Google" id="ProtNLM"/>
    </source>
</evidence>
<sequence length="373" mass="40148">MKKTLIASLVQEITNGATGVIQLFPAGEFRARDGRPTECDSWVMTQEIAERLIAAANARETPYVLDYEHQTLRAAKNGLPAPAAAFFKTLEWREGDGLFAVDVEWTPAAAEMVRPDVRAYRFISPVFSYDKTGQVLELINAALTNTPALDGMEEVLLAAASLMAAHLTTEGIAEMDEEFLNELLSNLRWMLNLPTASTKEEILAELKKIIELLSKGEGTAAASVSLLDVLNQNGQSIADLTARLENPDPARWVSVDVMNAAVQQAVEKASSGNQAALATQEAENMIIVALSDGRLLPAQEDWAKSLAKSDPESLKAYIVKAPKIAALTTSQTQGLPPKGTPAPASEDVDDNAVDPAICSLMGTDPEDVAKYIK</sequence>
<evidence type="ECO:0000256" key="1">
    <source>
        <dbReference type="SAM" id="MobiDB-lite"/>
    </source>
</evidence>
<dbReference type="AlphaFoldDB" id="A0A736R7S1"/>
<dbReference type="EMBL" id="DAATAH010000057">
    <property type="protein sequence ID" value="HAE7766815.1"/>
    <property type="molecule type" value="Genomic_DNA"/>
</dbReference>
<reference evidence="2" key="2">
    <citation type="submission" date="2018-07" db="EMBL/GenBank/DDBJ databases">
        <authorList>
            <consortium name="NCBI Pathogen Detection Project"/>
        </authorList>
    </citation>
    <scope>NUCLEOTIDE SEQUENCE</scope>
    <source>
        <strain evidence="2">2584-68</strain>
    </source>
</reference>
<organism evidence="2">
    <name type="scientific">Salmonella enterica subsp. houtenae serovar 45:g,z51:-</name>
    <dbReference type="NCBI Taxonomy" id="1967611"/>
    <lineage>
        <taxon>Bacteria</taxon>
        <taxon>Pseudomonadati</taxon>
        <taxon>Pseudomonadota</taxon>
        <taxon>Gammaproteobacteria</taxon>
        <taxon>Enterobacterales</taxon>
        <taxon>Enterobacteriaceae</taxon>
        <taxon>Salmonella</taxon>
    </lineage>
</organism>
<name>A0A736R7S1_SALHO</name>
<accession>A0A736R7S1</accession>